<comment type="caution">
    <text evidence="20">The sequence shown here is derived from an EMBL/GenBank/DDBJ whole genome shotgun (WGS) entry which is preliminary data.</text>
</comment>
<dbReference type="GO" id="GO:0006508">
    <property type="term" value="P:proteolysis"/>
    <property type="evidence" value="ECO:0007669"/>
    <property type="project" value="UniProtKB-KW"/>
</dbReference>
<dbReference type="GO" id="GO:0046872">
    <property type="term" value="F:metal ion binding"/>
    <property type="evidence" value="ECO:0007669"/>
    <property type="project" value="UniProtKB-KW"/>
</dbReference>
<dbReference type="Pfam" id="PF04253">
    <property type="entry name" value="TFR_dimer"/>
    <property type="match status" value="1"/>
</dbReference>
<evidence type="ECO:0000256" key="6">
    <source>
        <dbReference type="ARBA" id="ARBA00022723"/>
    </source>
</evidence>
<dbReference type="InterPro" id="IPR003137">
    <property type="entry name" value="PA_domain"/>
</dbReference>
<keyword evidence="4" id="KW-0645">Protease</keyword>
<feature type="domain" description="PA" evidence="17">
    <location>
        <begin position="144"/>
        <end position="229"/>
    </location>
</feature>
<dbReference type="GO" id="GO:0004181">
    <property type="term" value="F:metallocarboxypeptidase activity"/>
    <property type="evidence" value="ECO:0007669"/>
    <property type="project" value="UniProtKB-EC"/>
</dbReference>
<keyword evidence="5" id="KW-0812">Transmembrane</keyword>
<evidence type="ECO:0000256" key="8">
    <source>
        <dbReference type="ARBA" id="ARBA00022833"/>
    </source>
</evidence>
<dbReference type="InterPro" id="IPR007484">
    <property type="entry name" value="Peptidase_M28"/>
</dbReference>
<dbReference type="InterPro" id="IPR039373">
    <property type="entry name" value="Peptidase_M28B"/>
</dbReference>
<comment type="catalytic activity">
    <reaction evidence="14">
        <text>Release of an unsubstituted, C-terminal glutamyl residue, typically from Ac-Asp-Glu or folylpoly-gamma-glutamates.</text>
        <dbReference type="EC" id="3.4.17.21"/>
    </reaction>
</comment>
<keyword evidence="13" id="KW-0325">Glycoprotein</keyword>
<keyword evidence="7" id="KW-0378">Hydrolase</keyword>
<comment type="cofactor">
    <cofactor evidence="1">
        <name>Zn(2+)</name>
        <dbReference type="ChEBI" id="CHEBI:29105"/>
    </cofactor>
</comment>
<evidence type="ECO:0000256" key="2">
    <source>
        <dbReference type="ARBA" id="ARBA00004648"/>
    </source>
</evidence>
<dbReference type="Gene3D" id="3.50.30.30">
    <property type="match status" value="1"/>
</dbReference>
<dbReference type="FunFam" id="1.20.930.40:FF:000001">
    <property type="entry name" value="N-acetylated-alpha-linked acidic dipeptidase 2"/>
    <property type="match status" value="1"/>
</dbReference>
<dbReference type="PANTHER" id="PTHR10404">
    <property type="entry name" value="N-ACETYLATED-ALPHA-LINKED ACIDIC DIPEPTIDASE"/>
    <property type="match status" value="1"/>
</dbReference>
<evidence type="ECO:0000313" key="20">
    <source>
        <dbReference type="EMBL" id="KAJ7973773.1"/>
    </source>
</evidence>
<keyword evidence="6" id="KW-0479">Metal-binding</keyword>
<keyword evidence="8" id="KW-0862">Zinc</keyword>
<keyword evidence="11" id="KW-0482">Metalloprotease</keyword>
<dbReference type="PANTHER" id="PTHR10404:SF46">
    <property type="entry name" value="VACUOLAR PROTEIN SORTING-ASSOCIATED PROTEIN 70"/>
    <property type="match status" value="1"/>
</dbReference>
<feature type="chain" id="PRO_5042271776" description="glutamate carboxypeptidase II" evidence="16">
    <location>
        <begin position="22"/>
        <end position="705"/>
    </location>
</feature>
<comment type="subcellular location">
    <subcellularLocation>
        <location evidence="2">Endoplasmic reticulum membrane</location>
        <topology evidence="2">Single-pass type II membrane protein</topology>
    </subcellularLocation>
</comment>
<feature type="domain" description="Transferrin receptor-like dimerisation" evidence="18">
    <location>
        <begin position="573"/>
        <end position="700"/>
    </location>
</feature>
<sequence>MIKLATATLVTILTSLSLLLSPPTPKSSYHSLFISNSLSDNVSISRHLHTLTRRPHVAGTEANAEAAAYVFSGFTSCGFNTHIASYQVSLTYPVSRSLTLTNPPPDPPTTFSLHQEIYDGDPYADVAHEVLPTFHAYAKSGTATGPVVYANYGRVEDYLTLKEMGVNVSGTVVLARYGEIYRGDIVQTAYDEGAIGVVIYTDRKNYGGGGGDARWFPDEKWMPPSGVQVGTVYNGLGDPTTPGWPSIDECERLSQDEVEKTGDVPLIPSLPVSAADGEKILRSIGGQVAQDDWQGSNDAPVYRVGPGPGVLNLTYMGRQVIDTIENVIAVIQGTEEPDRYVILGNHRDAWTFGAVDPNSGTAALLEIAERLGKLQKKGWRPRRTIIFCNWDAEEYGLIGSTEWVEDNREILASRAVAYLNVDSAVSGPGFHAMATPQLDELIKQATQQVQDPDNSSQTIYESWVGPRSSPLIERLGGAGSDYAAFVQHVGIPAAGFFYGGGYPVYHSIYDDFIWMEKFGDPMFHRHVSVASVWGLVALQLADEEFLPFDYLSYVKELQNCMDNLEHEISIKYINLTPIFKSIQQLEKAAIKINNQRKAVEENKGWPITWKNNHWKVREMNDRLMMAERAFTDRDGLFGRSWYKHLIYGPSIHDDYGSKSFPGIDDAIERAKKLNTAESWHLVQHEVWRVSTAIRHASLVLNGELT</sequence>
<dbReference type="InterPro" id="IPR036757">
    <property type="entry name" value="TFR-like_dimer_dom_sf"/>
</dbReference>
<dbReference type="Gene3D" id="3.40.630.10">
    <property type="entry name" value="Zn peptidases"/>
    <property type="match status" value="1"/>
</dbReference>
<evidence type="ECO:0000256" key="1">
    <source>
        <dbReference type="ARBA" id="ARBA00001947"/>
    </source>
</evidence>
<evidence type="ECO:0000256" key="15">
    <source>
        <dbReference type="ARBA" id="ARBA00066561"/>
    </source>
</evidence>
<dbReference type="FunFam" id="3.40.630.10:FF:000164">
    <property type="entry name" value="Os01g0740650 protein"/>
    <property type="match status" value="1"/>
</dbReference>
<evidence type="ECO:0000313" key="21">
    <source>
        <dbReference type="Proteomes" id="UP001163823"/>
    </source>
</evidence>
<comment type="similarity">
    <text evidence="3">Belongs to the peptidase M28 family. M28B subfamily.</text>
</comment>
<keyword evidence="10" id="KW-1133">Transmembrane helix</keyword>
<protein>
    <recommendedName>
        <fullName evidence="15">glutamate carboxypeptidase II</fullName>
        <ecNumber evidence="15">3.4.17.21</ecNumber>
    </recommendedName>
</protein>
<evidence type="ECO:0000256" key="4">
    <source>
        <dbReference type="ARBA" id="ARBA00022670"/>
    </source>
</evidence>
<dbReference type="SUPFAM" id="SSF53187">
    <property type="entry name" value="Zn-dependent exopeptidases"/>
    <property type="match status" value="1"/>
</dbReference>
<evidence type="ECO:0000256" key="7">
    <source>
        <dbReference type="ARBA" id="ARBA00022801"/>
    </source>
</evidence>
<dbReference type="KEGG" id="qsa:O6P43_003955"/>
<accession>A0AAD7Q2R3</accession>
<evidence type="ECO:0000256" key="10">
    <source>
        <dbReference type="ARBA" id="ARBA00022989"/>
    </source>
</evidence>
<dbReference type="Pfam" id="PF02225">
    <property type="entry name" value="PA"/>
    <property type="match status" value="1"/>
</dbReference>
<evidence type="ECO:0000256" key="13">
    <source>
        <dbReference type="ARBA" id="ARBA00023180"/>
    </source>
</evidence>
<dbReference type="InterPro" id="IPR007365">
    <property type="entry name" value="TFR-like_dimer_dom"/>
</dbReference>
<dbReference type="SUPFAM" id="SSF52025">
    <property type="entry name" value="PA domain"/>
    <property type="match status" value="1"/>
</dbReference>
<keyword evidence="21" id="KW-1185">Reference proteome</keyword>
<evidence type="ECO:0000256" key="16">
    <source>
        <dbReference type="SAM" id="SignalP"/>
    </source>
</evidence>
<dbReference type="EMBL" id="JARAOO010000003">
    <property type="protein sequence ID" value="KAJ7973773.1"/>
    <property type="molecule type" value="Genomic_DNA"/>
</dbReference>
<organism evidence="20 21">
    <name type="scientific">Quillaja saponaria</name>
    <name type="common">Soap bark tree</name>
    <dbReference type="NCBI Taxonomy" id="32244"/>
    <lineage>
        <taxon>Eukaryota</taxon>
        <taxon>Viridiplantae</taxon>
        <taxon>Streptophyta</taxon>
        <taxon>Embryophyta</taxon>
        <taxon>Tracheophyta</taxon>
        <taxon>Spermatophyta</taxon>
        <taxon>Magnoliopsida</taxon>
        <taxon>eudicotyledons</taxon>
        <taxon>Gunneridae</taxon>
        <taxon>Pentapetalae</taxon>
        <taxon>rosids</taxon>
        <taxon>fabids</taxon>
        <taxon>Fabales</taxon>
        <taxon>Quillajaceae</taxon>
        <taxon>Quillaja</taxon>
    </lineage>
</organism>
<evidence type="ECO:0000256" key="14">
    <source>
        <dbReference type="ARBA" id="ARBA00052003"/>
    </source>
</evidence>
<evidence type="ECO:0000259" key="18">
    <source>
        <dbReference type="Pfam" id="PF04253"/>
    </source>
</evidence>
<dbReference type="EC" id="3.4.17.21" evidence="15"/>
<evidence type="ECO:0000256" key="5">
    <source>
        <dbReference type="ARBA" id="ARBA00022692"/>
    </source>
</evidence>
<feature type="domain" description="Peptidase M28" evidence="19">
    <location>
        <begin position="326"/>
        <end position="512"/>
    </location>
</feature>
<evidence type="ECO:0000259" key="17">
    <source>
        <dbReference type="Pfam" id="PF02225"/>
    </source>
</evidence>
<keyword evidence="16" id="KW-0732">Signal</keyword>
<dbReference type="Gene3D" id="1.20.930.40">
    <property type="entry name" value="Transferrin receptor-like, dimerisation domain"/>
    <property type="match status" value="1"/>
</dbReference>
<proteinExistence type="inferred from homology"/>
<evidence type="ECO:0000256" key="3">
    <source>
        <dbReference type="ARBA" id="ARBA00005634"/>
    </source>
</evidence>
<keyword evidence="9" id="KW-0735">Signal-anchor</keyword>
<gene>
    <name evidence="20" type="ORF">O6P43_003955</name>
</gene>
<evidence type="ECO:0000256" key="12">
    <source>
        <dbReference type="ARBA" id="ARBA00023136"/>
    </source>
</evidence>
<dbReference type="FunFam" id="3.50.30.30:FF:000008">
    <property type="entry name" value="Glutamate carboxypeptidase 2"/>
    <property type="match status" value="1"/>
</dbReference>
<dbReference type="Pfam" id="PF04389">
    <property type="entry name" value="Peptidase_M28"/>
    <property type="match status" value="1"/>
</dbReference>
<dbReference type="GO" id="GO:0010075">
    <property type="term" value="P:regulation of meristem growth"/>
    <property type="evidence" value="ECO:0007669"/>
    <property type="project" value="UniProtKB-ARBA"/>
</dbReference>
<evidence type="ECO:0000256" key="9">
    <source>
        <dbReference type="ARBA" id="ARBA00022968"/>
    </source>
</evidence>
<name>A0AAD7Q2R3_QUISA</name>
<dbReference type="CDD" id="cd08022">
    <property type="entry name" value="M28_PSMA_like"/>
    <property type="match status" value="1"/>
</dbReference>
<dbReference type="InterPro" id="IPR046450">
    <property type="entry name" value="PA_dom_sf"/>
</dbReference>
<dbReference type="GO" id="GO:0005789">
    <property type="term" value="C:endoplasmic reticulum membrane"/>
    <property type="evidence" value="ECO:0007669"/>
    <property type="project" value="UniProtKB-SubCell"/>
</dbReference>
<evidence type="ECO:0000256" key="11">
    <source>
        <dbReference type="ARBA" id="ARBA00023049"/>
    </source>
</evidence>
<reference evidence="20" key="1">
    <citation type="journal article" date="2023" name="Science">
        <title>Elucidation of the pathway for biosynthesis of saponin adjuvants from the soapbark tree.</title>
        <authorList>
            <person name="Reed J."/>
            <person name="Orme A."/>
            <person name="El-Demerdash A."/>
            <person name="Owen C."/>
            <person name="Martin L.B.B."/>
            <person name="Misra R.C."/>
            <person name="Kikuchi S."/>
            <person name="Rejzek M."/>
            <person name="Martin A.C."/>
            <person name="Harkess A."/>
            <person name="Leebens-Mack J."/>
            <person name="Louveau T."/>
            <person name="Stephenson M.J."/>
            <person name="Osbourn A."/>
        </authorList>
    </citation>
    <scope>NUCLEOTIDE SEQUENCE</scope>
    <source>
        <strain evidence="20">S10</strain>
    </source>
</reference>
<dbReference type="AlphaFoldDB" id="A0AAD7Q2R3"/>
<evidence type="ECO:0000259" key="19">
    <source>
        <dbReference type="Pfam" id="PF04389"/>
    </source>
</evidence>
<dbReference type="CDD" id="cd02121">
    <property type="entry name" value="PA_GCPII_like"/>
    <property type="match status" value="1"/>
</dbReference>
<feature type="signal peptide" evidence="16">
    <location>
        <begin position="1"/>
        <end position="21"/>
    </location>
</feature>
<keyword evidence="12" id="KW-0472">Membrane</keyword>
<dbReference type="Proteomes" id="UP001163823">
    <property type="component" value="Chromosome 3"/>
</dbReference>
<dbReference type="SUPFAM" id="SSF47672">
    <property type="entry name" value="Transferrin receptor-like dimerisation domain"/>
    <property type="match status" value="1"/>
</dbReference>